<keyword evidence="2" id="KW-1185">Reference proteome</keyword>
<evidence type="ECO:0000313" key="1">
    <source>
        <dbReference type="EMBL" id="OHX49135.1"/>
    </source>
</evidence>
<sequence length="183" mass="20771">MSKKLLVFISMIVIAALGYSLYYLNQYHIENNDEAIQSNLETWLNRPHGEEINPTVLKMEQLEDTTSHIILFQLDNGDYGYSRLVKGVNGKFKIDIAGYGTGFHHSSYQVIDTDKGKYMILYGGNPDLEVDHILAVAHTGEYDFTFDVSGDKTFLQFAKIPTGVERPFPADLTFYDSDNNEIE</sequence>
<evidence type="ECO:0008006" key="3">
    <source>
        <dbReference type="Google" id="ProtNLM"/>
    </source>
</evidence>
<accession>A0ABX3CUH2</accession>
<reference evidence="1" key="1">
    <citation type="submission" date="2016-07" db="EMBL/GenBank/DDBJ databases">
        <title>Draft genome Planococcus salivarum.</title>
        <authorList>
            <person name="See-Too W.S."/>
        </authorList>
    </citation>
    <scope>NUCLEOTIDE SEQUENCE [LARGE SCALE GENOMIC DNA]</scope>
    <source>
        <strain evidence="1">DSM 23820</strain>
    </source>
</reference>
<gene>
    <name evidence="1" type="ORF">BB776_04445</name>
</gene>
<dbReference type="RefSeq" id="WP_071152429.1">
    <property type="nucleotide sequence ID" value="NZ_ML660050.1"/>
</dbReference>
<evidence type="ECO:0000313" key="2">
    <source>
        <dbReference type="Proteomes" id="UP000242153"/>
    </source>
</evidence>
<dbReference type="EMBL" id="MBQG01000130">
    <property type="protein sequence ID" value="OHX49135.1"/>
    <property type="molecule type" value="Genomic_DNA"/>
</dbReference>
<dbReference type="Proteomes" id="UP000242153">
    <property type="component" value="Unassembled WGS sequence"/>
</dbReference>
<organism evidence="1 2">
    <name type="scientific">Planococcus salinarum</name>
    <dbReference type="NCBI Taxonomy" id="622695"/>
    <lineage>
        <taxon>Bacteria</taxon>
        <taxon>Bacillati</taxon>
        <taxon>Bacillota</taxon>
        <taxon>Bacilli</taxon>
        <taxon>Bacillales</taxon>
        <taxon>Caryophanaceae</taxon>
        <taxon>Planococcus</taxon>
    </lineage>
</organism>
<comment type="caution">
    <text evidence="1">The sequence shown here is derived from an EMBL/GenBank/DDBJ whole genome shotgun (WGS) entry which is preliminary data.</text>
</comment>
<name>A0ABX3CUH2_9BACL</name>
<protein>
    <recommendedName>
        <fullName evidence="3">DUF4825 domain-containing protein</fullName>
    </recommendedName>
</protein>
<proteinExistence type="predicted"/>